<dbReference type="AlphaFoldDB" id="W9GAW2"/>
<dbReference type="eggNOG" id="COG2815">
    <property type="taxonomic scope" value="Bacteria"/>
</dbReference>
<name>W9GAW2_9MICO</name>
<dbReference type="CDD" id="cd06577">
    <property type="entry name" value="PASTA_pknB"/>
    <property type="match status" value="1"/>
</dbReference>
<feature type="region of interest" description="Disordered" evidence="1">
    <location>
        <begin position="60"/>
        <end position="83"/>
    </location>
</feature>
<comment type="caution">
    <text evidence="3">The sequence shown here is derived from an EMBL/GenBank/DDBJ whole genome shotgun (WGS) entry which is preliminary data.</text>
</comment>
<keyword evidence="4" id="KW-1185">Reference proteome</keyword>
<dbReference type="STRING" id="1386089.N865_19200"/>
<dbReference type="EMBL" id="AWSA01000003">
    <property type="protein sequence ID" value="EWT03341.1"/>
    <property type="molecule type" value="Genomic_DNA"/>
</dbReference>
<protein>
    <recommendedName>
        <fullName evidence="2">PASTA domain-containing protein</fullName>
    </recommendedName>
</protein>
<accession>W9GAW2</accession>
<reference evidence="3 4" key="1">
    <citation type="submission" date="2013-08" db="EMBL/GenBank/DDBJ databases">
        <title>Intrasporangium oryzae NRRL B-24470.</title>
        <authorList>
            <person name="Liu H."/>
            <person name="Wang G."/>
        </authorList>
    </citation>
    <scope>NUCLEOTIDE SEQUENCE [LARGE SCALE GENOMIC DNA]</scope>
    <source>
        <strain evidence="3 4">NRRL B-24470</strain>
    </source>
</reference>
<dbReference type="Proteomes" id="UP000019489">
    <property type="component" value="Unassembled WGS sequence"/>
</dbReference>
<gene>
    <name evidence="3" type="ORF">N865_19200</name>
</gene>
<proteinExistence type="predicted"/>
<dbReference type="PROSITE" id="PS51178">
    <property type="entry name" value="PASTA"/>
    <property type="match status" value="1"/>
</dbReference>
<dbReference type="Gene3D" id="3.30.10.20">
    <property type="match status" value="1"/>
</dbReference>
<evidence type="ECO:0000256" key="1">
    <source>
        <dbReference type="SAM" id="MobiDB-lite"/>
    </source>
</evidence>
<evidence type="ECO:0000259" key="2">
    <source>
        <dbReference type="PROSITE" id="PS51178"/>
    </source>
</evidence>
<evidence type="ECO:0000313" key="4">
    <source>
        <dbReference type="Proteomes" id="UP000019489"/>
    </source>
</evidence>
<evidence type="ECO:0000313" key="3">
    <source>
        <dbReference type="EMBL" id="EWT03341.1"/>
    </source>
</evidence>
<feature type="domain" description="PASTA" evidence="2">
    <location>
        <begin position="88"/>
        <end position="160"/>
    </location>
</feature>
<dbReference type="Pfam" id="PF03793">
    <property type="entry name" value="PASTA"/>
    <property type="match status" value="1"/>
</dbReference>
<dbReference type="InterPro" id="IPR005543">
    <property type="entry name" value="PASTA_dom"/>
</dbReference>
<organism evidence="3 4">
    <name type="scientific">Intrasporangium oryzae NRRL B-24470</name>
    <dbReference type="NCBI Taxonomy" id="1386089"/>
    <lineage>
        <taxon>Bacteria</taxon>
        <taxon>Bacillati</taxon>
        <taxon>Actinomycetota</taxon>
        <taxon>Actinomycetes</taxon>
        <taxon>Micrococcales</taxon>
        <taxon>Intrasporangiaceae</taxon>
        <taxon>Intrasporangium</taxon>
    </lineage>
</organism>
<sequence>MMRGVGAGRPSSMTRAARSWRAPSIAAAAAGVLSLTSCGGDAVPTPPIATVTVVATETETVEAPAPSVSGEGTPAASQTRAVAAPAPQAQLGVVPDVVGVNHQLAQDTMQAAGFYNLSEEDATGQGRLLVVDRNWVVVSQSPPAGTKAAPDVTIVLRSKKLTD</sequence>